<organism evidence="2 3">
    <name type="scientific">Capnocytophaga cynodegmi</name>
    <dbReference type="NCBI Taxonomy" id="28189"/>
    <lineage>
        <taxon>Bacteria</taxon>
        <taxon>Pseudomonadati</taxon>
        <taxon>Bacteroidota</taxon>
        <taxon>Flavobacteriia</taxon>
        <taxon>Flavobacteriales</taxon>
        <taxon>Flavobacteriaceae</taxon>
        <taxon>Capnocytophaga</taxon>
    </lineage>
</organism>
<dbReference type="SUPFAM" id="SSF160631">
    <property type="entry name" value="SMI1/KNR4-like"/>
    <property type="match status" value="1"/>
</dbReference>
<dbReference type="Pfam" id="PF09346">
    <property type="entry name" value="SMI1_KNR4"/>
    <property type="match status" value="1"/>
</dbReference>
<dbReference type="InterPro" id="IPR037883">
    <property type="entry name" value="Knr4/Smi1-like_sf"/>
</dbReference>
<evidence type="ECO:0000259" key="1">
    <source>
        <dbReference type="SMART" id="SM00860"/>
    </source>
</evidence>
<sequence length="159" mass="18476">MKIKFEKYGLSPEKLEYMKRFNLKLDKRTTRNLINAHQTAEISTEMTCKLEEKINFNLPKDYFDFLLKQNGGIPSKSRIKSKVIDHFLSLKSDYKYNSIVDLLEEFASKGLPIATDPSGNYFLMKNDGKIYYFDHNSGEIDEKSGILAKNFTDLLENLK</sequence>
<dbReference type="InterPro" id="IPR018958">
    <property type="entry name" value="Knr4/Smi1-like_dom"/>
</dbReference>
<name>A0A0B7HJ87_9FLAO</name>
<evidence type="ECO:0000313" key="3">
    <source>
        <dbReference type="Proteomes" id="UP000038083"/>
    </source>
</evidence>
<proteinExistence type="predicted"/>
<dbReference type="Proteomes" id="UP000038083">
    <property type="component" value="Unassembled WGS sequence"/>
</dbReference>
<dbReference type="RefSeq" id="WP_018278716.1">
    <property type="nucleotide sequence ID" value="NZ_CDOF01000022.1"/>
</dbReference>
<protein>
    <recommendedName>
        <fullName evidence="1">Knr4/Smi1-like domain-containing protein</fullName>
    </recommendedName>
</protein>
<evidence type="ECO:0000313" key="2">
    <source>
        <dbReference type="EMBL" id="CEN38684.1"/>
    </source>
</evidence>
<dbReference type="OrthoDB" id="8657476at2"/>
<feature type="domain" description="Knr4/Smi1-like" evidence="1">
    <location>
        <begin position="41"/>
        <end position="157"/>
    </location>
</feature>
<gene>
    <name evidence="2" type="ORF">CCYN74_30235</name>
</gene>
<dbReference type="AlphaFoldDB" id="A0A0B7HJ87"/>
<dbReference type="EMBL" id="CDOG01000023">
    <property type="protein sequence ID" value="CEN38684.1"/>
    <property type="molecule type" value="Genomic_DNA"/>
</dbReference>
<dbReference type="SMART" id="SM00860">
    <property type="entry name" value="SMI1_KNR4"/>
    <property type="match status" value="1"/>
</dbReference>
<dbReference type="Gene3D" id="3.40.1580.10">
    <property type="entry name" value="SMI1/KNR4-like"/>
    <property type="match status" value="1"/>
</dbReference>
<reference evidence="2 3" key="1">
    <citation type="submission" date="2015-01" db="EMBL/GenBank/DDBJ databases">
        <authorList>
            <person name="MANFREDI Pablo"/>
        </authorList>
    </citation>
    <scope>NUCLEOTIDE SEQUENCE [LARGE SCALE GENOMIC DNA]</scope>
    <source>
        <strain evidence="2 3">Ccy74</strain>
    </source>
</reference>
<accession>A0A0B7HJ87</accession>